<gene>
    <name evidence="1" type="ORF">Pcinc_011448</name>
</gene>
<dbReference type="Proteomes" id="UP001286313">
    <property type="component" value="Unassembled WGS sequence"/>
</dbReference>
<organism evidence="1 2">
    <name type="scientific">Petrolisthes cinctipes</name>
    <name type="common">Flat porcelain crab</name>
    <dbReference type="NCBI Taxonomy" id="88211"/>
    <lineage>
        <taxon>Eukaryota</taxon>
        <taxon>Metazoa</taxon>
        <taxon>Ecdysozoa</taxon>
        <taxon>Arthropoda</taxon>
        <taxon>Crustacea</taxon>
        <taxon>Multicrustacea</taxon>
        <taxon>Malacostraca</taxon>
        <taxon>Eumalacostraca</taxon>
        <taxon>Eucarida</taxon>
        <taxon>Decapoda</taxon>
        <taxon>Pleocyemata</taxon>
        <taxon>Anomura</taxon>
        <taxon>Galatheoidea</taxon>
        <taxon>Porcellanidae</taxon>
        <taxon>Petrolisthes</taxon>
    </lineage>
</organism>
<protein>
    <submittedName>
        <fullName evidence="1">Uncharacterized protein</fullName>
    </submittedName>
</protein>
<accession>A0AAE1G6V0</accession>
<reference evidence="1" key="1">
    <citation type="submission" date="2023-10" db="EMBL/GenBank/DDBJ databases">
        <title>Genome assemblies of two species of porcelain crab, Petrolisthes cinctipes and Petrolisthes manimaculis (Anomura: Porcellanidae).</title>
        <authorList>
            <person name="Angst P."/>
        </authorList>
    </citation>
    <scope>NUCLEOTIDE SEQUENCE</scope>
    <source>
        <strain evidence="1">PB745_01</strain>
        <tissue evidence="1">Gill</tissue>
    </source>
</reference>
<evidence type="ECO:0000313" key="1">
    <source>
        <dbReference type="EMBL" id="KAK3884283.1"/>
    </source>
</evidence>
<dbReference type="AlphaFoldDB" id="A0AAE1G6V0"/>
<evidence type="ECO:0000313" key="2">
    <source>
        <dbReference type="Proteomes" id="UP001286313"/>
    </source>
</evidence>
<comment type="caution">
    <text evidence="1">The sequence shown here is derived from an EMBL/GenBank/DDBJ whole genome shotgun (WGS) entry which is preliminary data.</text>
</comment>
<proteinExistence type="predicted"/>
<keyword evidence="2" id="KW-1185">Reference proteome</keyword>
<name>A0AAE1G6V0_PETCI</name>
<sequence length="81" mass="9607">MKVKIEDCTDEDVIVKVEHDIDEDDERMGMWHLHCVTTTCHRSRDPCSDPWRLTQPSQVWHLLHQCLVEHHQCCDIPAVFQ</sequence>
<dbReference type="EMBL" id="JAWQEG010000902">
    <property type="protein sequence ID" value="KAK3884283.1"/>
    <property type="molecule type" value="Genomic_DNA"/>
</dbReference>